<feature type="transmembrane region" description="Helical" evidence="1">
    <location>
        <begin position="6"/>
        <end position="25"/>
    </location>
</feature>
<keyword evidence="1" id="KW-1133">Transmembrane helix</keyword>
<dbReference type="EMBL" id="JAGYPG010000001">
    <property type="protein sequence ID" value="MBS4194623.1"/>
    <property type="molecule type" value="Genomic_DNA"/>
</dbReference>
<dbReference type="InterPro" id="IPR014245">
    <property type="entry name" value="Spore_III_AF"/>
</dbReference>
<dbReference type="Pfam" id="PF09581">
    <property type="entry name" value="Spore_III_AF"/>
    <property type="match status" value="1"/>
</dbReference>
<keyword evidence="1" id="KW-0472">Membrane</keyword>
<evidence type="ECO:0000313" key="3">
    <source>
        <dbReference type="Proteomes" id="UP000681414"/>
    </source>
</evidence>
<accession>A0A942TD65</accession>
<dbReference type="Proteomes" id="UP000681414">
    <property type="component" value="Unassembled WGS sequence"/>
</dbReference>
<keyword evidence="1" id="KW-0812">Transmembrane</keyword>
<dbReference type="RefSeq" id="WP_213123791.1">
    <property type="nucleotide sequence ID" value="NZ_JAGYPG010000001.1"/>
</dbReference>
<keyword evidence="3" id="KW-1185">Reference proteome</keyword>
<feature type="transmembrane region" description="Helical" evidence="1">
    <location>
        <begin position="37"/>
        <end position="55"/>
    </location>
</feature>
<comment type="caution">
    <text evidence="2">The sequence shown here is derived from an EMBL/GenBank/DDBJ whole genome shotgun (WGS) entry which is preliminary data.</text>
</comment>
<organism evidence="2 3">
    <name type="scientific">Lederbergia citri</name>
    <dbReference type="NCBI Taxonomy" id="2833580"/>
    <lineage>
        <taxon>Bacteria</taxon>
        <taxon>Bacillati</taxon>
        <taxon>Bacillota</taxon>
        <taxon>Bacilli</taxon>
        <taxon>Bacillales</taxon>
        <taxon>Bacillaceae</taxon>
        <taxon>Lederbergia</taxon>
    </lineage>
</organism>
<reference evidence="2 3" key="1">
    <citation type="submission" date="2021-05" db="EMBL/GenBank/DDBJ databases">
        <title>Novel Bacillus species.</title>
        <authorList>
            <person name="Liu G."/>
        </authorList>
    </citation>
    <scope>NUCLEOTIDE SEQUENCE [LARGE SCALE GENOMIC DNA]</scope>
    <source>
        <strain evidence="3">FJAT-49780</strain>
    </source>
</reference>
<evidence type="ECO:0000313" key="2">
    <source>
        <dbReference type="EMBL" id="MBS4194623.1"/>
    </source>
</evidence>
<evidence type="ECO:0000256" key="1">
    <source>
        <dbReference type="SAM" id="Phobius"/>
    </source>
</evidence>
<sequence length="203" mass="23113">MEYLSEWIFNIIIFLILAMVVDMLLPDSSMKKYTKLATGLILIAIILTPILKLMSTDFEKVLASFTMNIETSDQATENLLKNKKKEIQASQHAYILEQMAVHMKTMVEKELIEKYSLEISNIQILATPNNDGAINEIDNVVVYLSPSEKAIKVIQPVNINFQEKDEIVDTTDYETIKSMLSSRWEIPLSLIDVVPKEEAANEE</sequence>
<gene>
    <name evidence="2" type="primary">spoIIIAF</name>
    <name evidence="2" type="ORF">KHA97_05990</name>
</gene>
<name>A0A942TD65_9BACI</name>
<protein>
    <submittedName>
        <fullName evidence="2">Stage III sporulation protein AF</fullName>
    </submittedName>
</protein>
<proteinExistence type="predicted"/>
<dbReference type="NCBIfam" id="TIGR02896">
    <property type="entry name" value="spore_III_AF"/>
    <property type="match status" value="1"/>
</dbReference>
<dbReference type="AlphaFoldDB" id="A0A942TD65"/>